<reference evidence="1 2" key="1">
    <citation type="submission" date="2017-07" db="EMBL/GenBank/DDBJ databases">
        <authorList>
            <person name="Talla V."/>
            <person name="Backstrom N."/>
        </authorList>
    </citation>
    <scope>NUCLEOTIDE SEQUENCE [LARGE SCALE GENOMIC DNA]</scope>
</reference>
<dbReference type="OrthoDB" id="10071059at2759"/>
<gene>
    <name evidence="1" type="ORF">LSINAPIS_LOCUS774</name>
</gene>
<sequence>MALPCDLLLHPELMNNQQLIYIIEERQLRVPNIEKLSRDELLTIFHQFCVPYGQRKYRDSGRGKILNKSRNLTPENSPPKINIAYGRPEHERILHRTHNDILKPTPDLLSGHMKRIKLDSLSVLSNGDKFKRKLSIDNMVVTDSPPPKKERKQITWP</sequence>
<keyword evidence="2" id="KW-1185">Reference proteome</keyword>
<dbReference type="Pfam" id="PF15323">
    <property type="entry name" value="Ashwin"/>
    <property type="match status" value="1"/>
</dbReference>
<name>A0A5E4PP21_9NEOP</name>
<dbReference type="InterPro" id="IPR024887">
    <property type="entry name" value="Ashwin"/>
</dbReference>
<dbReference type="AlphaFoldDB" id="A0A5E4PP21"/>
<evidence type="ECO:0000313" key="2">
    <source>
        <dbReference type="Proteomes" id="UP000324832"/>
    </source>
</evidence>
<dbReference type="GO" id="GO:0072669">
    <property type="term" value="C:tRNA-splicing ligase complex"/>
    <property type="evidence" value="ECO:0007669"/>
    <property type="project" value="InterPro"/>
</dbReference>
<evidence type="ECO:0000313" key="1">
    <source>
        <dbReference type="EMBL" id="VVC87073.1"/>
    </source>
</evidence>
<dbReference type="EMBL" id="FZQP02000071">
    <property type="protein sequence ID" value="VVC87073.1"/>
    <property type="molecule type" value="Genomic_DNA"/>
</dbReference>
<accession>A0A5E4PP21</accession>
<protein>
    <submittedName>
        <fullName evidence="1">Uncharacterized protein</fullName>
    </submittedName>
</protein>
<dbReference type="GO" id="GO:0048598">
    <property type="term" value="P:embryonic morphogenesis"/>
    <property type="evidence" value="ECO:0007669"/>
    <property type="project" value="InterPro"/>
</dbReference>
<proteinExistence type="predicted"/>
<dbReference type="Proteomes" id="UP000324832">
    <property type="component" value="Unassembled WGS sequence"/>
</dbReference>
<organism evidence="1 2">
    <name type="scientific">Leptidea sinapis</name>
    <dbReference type="NCBI Taxonomy" id="189913"/>
    <lineage>
        <taxon>Eukaryota</taxon>
        <taxon>Metazoa</taxon>
        <taxon>Ecdysozoa</taxon>
        <taxon>Arthropoda</taxon>
        <taxon>Hexapoda</taxon>
        <taxon>Insecta</taxon>
        <taxon>Pterygota</taxon>
        <taxon>Neoptera</taxon>
        <taxon>Endopterygota</taxon>
        <taxon>Lepidoptera</taxon>
        <taxon>Glossata</taxon>
        <taxon>Ditrysia</taxon>
        <taxon>Papilionoidea</taxon>
        <taxon>Pieridae</taxon>
        <taxon>Dismorphiinae</taxon>
        <taxon>Leptidea</taxon>
    </lineage>
</organism>